<accession>A0ABX8EKJ8</accession>
<dbReference type="RefSeq" id="WP_214056269.1">
    <property type="nucleotide sequence ID" value="NZ_BAAAHS010000106.1"/>
</dbReference>
<evidence type="ECO:0000313" key="1">
    <source>
        <dbReference type="EMBL" id="QVT80779.1"/>
    </source>
</evidence>
<sequence>MRLLRTSDTLARRERRALCDTAILVGSDAPTLCGGWTARDLVVHLLVRERHPLGALGIVVGPLAGLTERATQREGRADFPVLVERVRSPWPVPFGLAPLDALANTAEMFVHHEDLRRGSRGWAPRALPRADEDVLWRVLTMAGRSLVRPAGVPVRVERADAAGSATLATGSGDPAVLTGRPSELLLFVYGRSQVRDVQVEGPDEAVAALRAADLGL</sequence>
<dbReference type="InterPro" id="IPR017517">
    <property type="entry name" value="Maleyloyr_isom"/>
</dbReference>
<dbReference type="InterPro" id="IPR034660">
    <property type="entry name" value="DinB/YfiT-like"/>
</dbReference>
<name>A0ABX8EKJ8_9ACTN</name>
<keyword evidence="2" id="KW-1185">Reference proteome</keyword>
<protein>
    <recommendedName>
        <fullName evidence="3">TIGR03085 family protein</fullName>
    </recommendedName>
</protein>
<evidence type="ECO:0000313" key="2">
    <source>
        <dbReference type="Proteomes" id="UP000679307"/>
    </source>
</evidence>
<dbReference type="InterPro" id="IPR017519">
    <property type="entry name" value="CHP03085"/>
</dbReference>
<reference evidence="1 2" key="1">
    <citation type="submission" date="2021-05" db="EMBL/GenBank/DDBJ databases">
        <title>Complete genome of Nocardioides aquaticus KCTC 9944T isolated from meromictic and hypersaline Ekho Lake, Antarctica.</title>
        <authorList>
            <person name="Hwang K."/>
            <person name="Kim K.M."/>
            <person name="Choe H."/>
        </authorList>
    </citation>
    <scope>NUCLEOTIDE SEQUENCE [LARGE SCALE GENOMIC DNA]</scope>
    <source>
        <strain evidence="1 2">KCTC 9944</strain>
    </source>
</reference>
<dbReference type="NCBIfam" id="TIGR03083">
    <property type="entry name" value="maleylpyruvate isomerase family mycothiol-dependent enzyme"/>
    <property type="match status" value="1"/>
</dbReference>
<dbReference type="Proteomes" id="UP000679307">
    <property type="component" value="Chromosome"/>
</dbReference>
<proteinExistence type="predicted"/>
<gene>
    <name evidence="1" type="ORF">ENKNEFLB_03180</name>
</gene>
<evidence type="ECO:0008006" key="3">
    <source>
        <dbReference type="Google" id="ProtNLM"/>
    </source>
</evidence>
<organism evidence="1 2">
    <name type="scientific">Nocardioides aquaticus</name>
    <dbReference type="NCBI Taxonomy" id="160826"/>
    <lineage>
        <taxon>Bacteria</taxon>
        <taxon>Bacillati</taxon>
        <taxon>Actinomycetota</taxon>
        <taxon>Actinomycetes</taxon>
        <taxon>Propionibacteriales</taxon>
        <taxon>Nocardioidaceae</taxon>
        <taxon>Nocardioides</taxon>
    </lineage>
</organism>
<dbReference type="EMBL" id="CP075371">
    <property type="protein sequence ID" value="QVT80779.1"/>
    <property type="molecule type" value="Genomic_DNA"/>
</dbReference>
<dbReference type="SUPFAM" id="SSF109854">
    <property type="entry name" value="DinB/YfiT-like putative metalloenzymes"/>
    <property type="match status" value="1"/>
</dbReference>
<dbReference type="NCBIfam" id="TIGR03085">
    <property type="entry name" value="TIGR03085 family metal-binding protein"/>
    <property type="match status" value="1"/>
</dbReference>